<dbReference type="EMBL" id="VXIV02002475">
    <property type="protein sequence ID" value="KAF6025301.1"/>
    <property type="molecule type" value="Genomic_DNA"/>
</dbReference>
<evidence type="ECO:0000256" key="1">
    <source>
        <dbReference type="SAM" id="Phobius"/>
    </source>
</evidence>
<protein>
    <submittedName>
        <fullName evidence="2">Uncharacterized protein</fullName>
    </submittedName>
</protein>
<keyword evidence="1" id="KW-0472">Membrane</keyword>
<evidence type="ECO:0000313" key="2">
    <source>
        <dbReference type="EMBL" id="KAF6025301.1"/>
    </source>
</evidence>
<organism evidence="2 3">
    <name type="scientific">Bugula neritina</name>
    <name type="common">Brown bryozoan</name>
    <name type="synonym">Sertularia neritina</name>
    <dbReference type="NCBI Taxonomy" id="10212"/>
    <lineage>
        <taxon>Eukaryota</taxon>
        <taxon>Metazoa</taxon>
        <taxon>Spiralia</taxon>
        <taxon>Lophotrochozoa</taxon>
        <taxon>Bryozoa</taxon>
        <taxon>Gymnolaemata</taxon>
        <taxon>Cheilostomatida</taxon>
        <taxon>Flustrina</taxon>
        <taxon>Buguloidea</taxon>
        <taxon>Bugulidae</taxon>
        <taxon>Bugula</taxon>
    </lineage>
</organism>
<keyword evidence="3" id="KW-1185">Reference proteome</keyword>
<accession>A0A7J7JI58</accession>
<keyword evidence="1" id="KW-1133">Transmembrane helix</keyword>
<dbReference type="Proteomes" id="UP000593567">
    <property type="component" value="Unassembled WGS sequence"/>
</dbReference>
<keyword evidence="1" id="KW-0812">Transmembrane</keyword>
<dbReference type="OrthoDB" id="6358690at2759"/>
<feature type="transmembrane region" description="Helical" evidence="1">
    <location>
        <begin position="90"/>
        <end position="108"/>
    </location>
</feature>
<dbReference type="AlphaFoldDB" id="A0A7J7JI58"/>
<comment type="caution">
    <text evidence="2">The sequence shown here is derived from an EMBL/GenBank/DDBJ whole genome shotgun (WGS) entry which is preliminary data.</text>
</comment>
<sequence length="366" mass="42312">MVMSGYTKAEFLEFVLSVDMQPMQEFKAPVKLLQIEPGQTKTLDLQKQTMRQLCSNTLDICTPLYLLCSLPLPLETAPNIWNMIFVRWRFLSHLFLKVAALVVIYILIRHWQSFSVENHTSCNHKMIEKLVYLAESLSKASHHTHSFKERKTLNFAFYKVKELVAGFLPPLLSHQLQLKINHKHDSVLDSSNFYTLTTVVYNFVHMSDATEEMVERIIQDTVNIYPEIHIIVGVPHTLSVRVHRASKLTILHYRTSSYKETDVWKELLSKVSTEYVYIGRNITKFTEDIQLNVLVNHMISVGATVVSSSVKDTHTGQWKRACDQSIFKNYTLVYTPGYYMSIDSCFLCDHVAAPFLTHSNLFQHVF</sequence>
<gene>
    <name evidence="2" type="ORF">EB796_016386</name>
</gene>
<proteinExistence type="predicted"/>
<reference evidence="2" key="1">
    <citation type="submission" date="2020-06" db="EMBL/GenBank/DDBJ databases">
        <title>Draft genome of Bugula neritina, a colonial animal packing powerful symbionts and potential medicines.</title>
        <authorList>
            <person name="Rayko M."/>
        </authorList>
    </citation>
    <scope>NUCLEOTIDE SEQUENCE [LARGE SCALE GENOMIC DNA]</scope>
    <source>
        <strain evidence="2">Kwan_BN1</strain>
    </source>
</reference>
<evidence type="ECO:0000313" key="3">
    <source>
        <dbReference type="Proteomes" id="UP000593567"/>
    </source>
</evidence>
<name>A0A7J7JI58_BUGNE</name>